<comment type="caution">
    <text evidence="1">The sequence shown here is derived from an EMBL/GenBank/DDBJ whole genome shotgun (WGS) entry which is preliminary data.</text>
</comment>
<dbReference type="Proteomes" id="UP000283585">
    <property type="component" value="Unassembled WGS sequence"/>
</dbReference>
<proteinExistence type="predicted"/>
<accession>A0A411ZUK0</accession>
<sequence>MRRMTSIKLPVSASVERDSEGFRTENITWQDAIPATVRDATRREQAMANQAGYTISQIYETRFYEDQNILMDEADGQIYDIRQVTISGTGFALDCTRRTPGRGY</sequence>
<dbReference type="RefSeq" id="WP_118044456.1">
    <property type="nucleotide sequence ID" value="NZ_QRSS01000004.1"/>
</dbReference>
<evidence type="ECO:0000313" key="1">
    <source>
        <dbReference type="EMBL" id="RGQ06514.1"/>
    </source>
</evidence>
<name>A0A411ZUK0_9FIRM</name>
<dbReference type="EMBL" id="QRSS01000004">
    <property type="protein sequence ID" value="RGQ06514.1"/>
    <property type="molecule type" value="Genomic_DNA"/>
</dbReference>
<evidence type="ECO:0008006" key="3">
    <source>
        <dbReference type="Google" id="ProtNLM"/>
    </source>
</evidence>
<dbReference type="AlphaFoldDB" id="A0A411ZUK0"/>
<protein>
    <recommendedName>
        <fullName evidence="3">Head-tail adaptor protein</fullName>
    </recommendedName>
</protein>
<gene>
    <name evidence="1" type="ORF">DWZ12_04825</name>
</gene>
<organism evidence="1 2">
    <name type="scientific">Blautia obeum</name>
    <dbReference type="NCBI Taxonomy" id="40520"/>
    <lineage>
        <taxon>Bacteria</taxon>
        <taxon>Bacillati</taxon>
        <taxon>Bacillota</taxon>
        <taxon>Clostridia</taxon>
        <taxon>Lachnospirales</taxon>
        <taxon>Lachnospiraceae</taxon>
        <taxon>Blautia</taxon>
    </lineage>
</organism>
<evidence type="ECO:0000313" key="2">
    <source>
        <dbReference type="Proteomes" id="UP000283585"/>
    </source>
</evidence>
<reference evidence="1 2" key="1">
    <citation type="submission" date="2018-08" db="EMBL/GenBank/DDBJ databases">
        <title>A genome reference for cultivated species of the human gut microbiota.</title>
        <authorList>
            <person name="Zou Y."/>
            <person name="Xue W."/>
            <person name="Luo G."/>
        </authorList>
    </citation>
    <scope>NUCLEOTIDE SEQUENCE [LARGE SCALE GENOMIC DNA]</scope>
    <source>
        <strain evidence="1 2">AF29-2BH</strain>
    </source>
</reference>